<evidence type="ECO:0000256" key="1">
    <source>
        <dbReference type="SAM" id="MobiDB-lite"/>
    </source>
</evidence>
<name>A0A4C1WVR5_EUMVA</name>
<sequence length="118" mass="13198">MKSLYRPRPPPAARGMPAPSADAAQLELDIKRKIIQYTRRHVVNRSLGAGPSRAPPFAREGWPFRATRAVHNPSHFARPRPAGRATKLIQLKLNSVPIDDSARAAERALAPRRSRRPR</sequence>
<dbReference type="EMBL" id="BGZK01000641">
    <property type="protein sequence ID" value="GBP54207.1"/>
    <property type="molecule type" value="Genomic_DNA"/>
</dbReference>
<dbReference type="AlphaFoldDB" id="A0A4C1WVR5"/>
<proteinExistence type="predicted"/>
<organism evidence="2 3">
    <name type="scientific">Eumeta variegata</name>
    <name type="common">Bagworm moth</name>
    <name type="synonym">Eumeta japonica</name>
    <dbReference type="NCBI Taxonomy" id="151549"/>
    <lineage>
        <taxon>Eukaryota</taxon>
        <taxon>Metazoa</taxon>
        <taxon>Ecdysozoa</taxon>
        <taxon>Arthropoda</taxon>
        <taxon>Hexapoda</taxon>
        <taxon>Insecta</taxon>
        <taxon>Pterygota</taxon>
        <taxon>Neoptera</taxon>
        <taxon>Endopterygota</taxon>
        <taxon>Lepidoptera</taxon>
        <taxon>Glossata</taxon>
        <taxon>Ditrysia</taxon>
        <taxon>Tineoidea</taxon>
        <taxon>Psychidae</taxon>
        <taxon>Oiketicinae</taxon>
        <taxon>Eumeta</taxon>
    </lineage>
</organism>
<evidence type="ECO:0000313" key="3">
    <source>
        <dbReference type="Proteomes" id="UP000299102"/>
    </source>
</evidence>
<gene>
    <name evidence="2" type="ORF">EVAR_43232_1</name>
</gene>
<keyword evidence="3" id="KW-1185">Reference proteome</keyword>
<protein>
    <submittedName>
        <fullName evidence="2">Uncharacterized protein</fullName>
    </submittedName>
</protein>
<accession>A0A4C1WVR5</accession>
<feature type="region of interest" description="Disordered" evidence="1">
    <location>
        <begin position="1"/>
        <end position="20"/>
    </location>
</feature>
<reference evidence="2 3" key="1">
    <citation type="journal article" date="2019" name="Commun. Biol.">
        <title>The bagworm genome reveals a unique fibroin gene that provides high tensile strength.</title>
        <authorList>
            <person name="Kono N."/>
            <person name="Nakamura H."/>
            <person name="Ohtoshi R."/>
            <person name="Tomita M."/>
            <person name="Numata K."/>
            <person name="Arakawa K."/>
        </authorList>
    </citation>
    <scope>NUCLEOTIDE SEQUENCE [LARGE SCALE GENOMIC DNA]</scope>
</reference>
<dbReference type="Proteomes" id="UP000299102">
    <property type="component" value="Unassembled WGS sequence"/>
</dbReference>
<evidence type="ECO:0000313" key="2">
    <source>
        <dbReference type="EMBL" id="GBP54207.1"/>
    </source>
</evidence>
<comment type="caution">
    <text evidence="2">The sequence shown here is derived from an EMBL/GenBank/DDBJ whole genome shotgun (WGS) entry which is preliminary data.</text>
</comment>